<dbReference type="SUPFAM" id="SSF55073">
    <property type="entry name" value="Nucleotide cyclase"/>
    <property type="match status" value="1"/>
</dbReference>
<gene>
    <name evidence="2" type="ORF">Defa_29030</name>
    <name evidence="3" type="ORF">Defa_29850</name>
</gene>
<evidence type="ECO:0000259" key="1">
    <source>
        <dbReference type="PROSITE" id="PS50887"/>
    </source>
</evidence>
<dbReference type="InterPro" id="IPR000160">
    <property type="entry name" value="GGDEF_dom"/>
</dbReference>
<dbReference type="PROSITE" id="PS50887">
    <property type="entry name" value="GGDEF"/>
    <property type="match status" value="1"/>
</dbReference>
<dbReference type="SUPFAM" id="SSF55785">
    <property type="entry name" value="PYP-like sensor domain (PAS domain)"/>
    <property type="match status" value="1"/>
</dbReference>
<dbReference type="InterPro" id="IPR035965">
    <property type="entry name" value="PAS-like_dom_sf"/>
</dbReference>
<dbReference type="PANTHER" id="PTHR44757:SF2">
    <property type="entry name" value="BIOFILM ARCHITECTURE MAINTENANCE PROTEIN MBAA"/>
    <property type="match status" value="1"/>
</dbReference>
<proteinExistence type="predicted"/>
<dbReference type="CDD" id="cd01949">
    <property type="entry name" value="GGDEF"/>
    <property type="match status" value="1"/>
</dbReference>
<dbReference type="PANTHER" id="PTHR44757">
    <property type="entry name" value="DIGUANYLATE CYCLASE DGCP"/>
    <property type="match status" value="1"/>
</dbReference>
<dbReference type="RefSeq" id="WP_041724419.1">
    <property type="nucleotide sequence ID" value="NZ_BAAFSG010000001.1"/>
</dbReference>
<dbReference type="Proteomes" id="UP001628192">
    <property type="component" value="Unassembled WGS sequence"/>
</dbReference>
<sequence>MKAVDGCSADSFQMPPRDVSLVCGNRLDFLQGLPQALAVMRVDLDVMGRPRDLMVVYGNEALFTLFGAPREWMTGVSLVDSCMKLDRKWLEIFRKTAYQGQVQEMTGFWPSLGRHLAVTCHQPQYGYCTCLFQDVTERVHKENDLVKSRNRLEALLHSTVDMVFQIDPVTGGISNLDQELAACGGLLKARRVPETLLMQGLLAPGQNDKISSLINLALRAENDCTCEVRARLKAGSPYTWHSLTVVGYSDPCSKEIGIIGFLKDVHASIKERDALVRRAEKDPLCGIYNRAAGENLAASRLSGADETCHSAALLVFDLDNFKVINDTAGHAAGDAVLKAFAVLLGQCFRKDDIVFRFGGDEFAVFVQNMPQERIIRVSKNIVARLEEPLVDDVRVGACIGVAYSRSGRHSYEELYKMADKALYNAKEGGKGQTAILCLHGSGA</sequence>
<protein>
    <recommendedName>
        <fullName evidence="1">GGDEF domain-containing protein</fullName>
    </recommendedName>
</protein>
<keyword evidence="4" id="KW-1185">Reference proteome</keyword>
<dbReference type="EMBL" id="BAAFSG010000001">
    <property type="protein sequence ID" value="GAB1255416.1"/>
    <property type="molecule type" value="Genomic_DNA"/>
</dbReference>
<dbReference type="Gene3D" id="3.30.450.20">
    <property type="entry name" value="PAS domain"/>
    <property type="match status" value="1"/>
</dbReference>
<dbReference type="EMBL" id="BAAFSG010000002">
    <property type="protein sequence ID" value="GAB1255498.1"/>
    <property type="molecule type" value="Genomic_DNA"/>
</dbReference>
<evidence type="ECO:0000313" key="4">
    <source>
        <dbReference type="Proteomes" id="UP001628192"/>
    </source>
</evidence>
<dbReference type="NCBIfam" id="TIGR00254">
    <property type="entry name" value="GGDEF"/>
    <property type="match status" value="1"/>
</dbReference>
<name>A0ABQ0ECL4_9BACT</name>
<accession>A0ABQ0ECL4</accession>
<dbReference type="InterPro" id="IPR052155">
    <property type="entry name" value="Biofilm_reg_signaling"/>
</dbReference>
<dbReference type="SMART" id="SM00267">
    <property type="entry name" value="GGDEF"/>
    <property type="match status" value="1"/>
</dbReference>
<evidence type="ECO:0000313" key="3">
    <source>
        <dbReference type="EMBL" id="GAB1255498.1"/>
    </source>
</evidence>
<comment type="caution">
    <text evidence="3">The sequence shown here is derived from an EMBL/GenBank/DDBJ whole genome shotgun (WGS) entry which is preliminary data.</text>
</comment>
<feature type="domain" description="GGDEF" evidence="1">
    <location>
        <begin position="309"/>
        <end position="438"/>
    </location>
</feature>
<dbReference type="InterPro" id="IPR043128">
    <property type="entry name" value="Rev_trsase/Diguanyl_cyclase"/>
</dbReference>
<reference evidence="3 4" key="1">
    <citation type="journal article" date="2025" name="Int. J. Syst. Evol. Microbiol.">
        <title>Desulfovibrio falkowii sp. nov., Porphyromonas miyakawae sp. nov., Mediterraneibacter flintii sp. nov. and Owariibacterium komagatae gen. nov., sp. nov., isolated from human faeces.</title>
        <authorList>
            <person name="Hamaguchi T."/>
            <person name="Ohara M."/>
            <person name="Hisatomi A."/>
            <person name="Sekiguchi K."/>
            <person name="Takeda J.I."/>
            <person name="Ueyama J."/>
            <person name="Ito M."/>
            <person name="Nishiwaki H."/>
            <person name="Ogi T."/>
            <person name="Hirayama M."/>
            <person name="Ohkuma M."/>
            <person name="Sakamoto M."/>
            <person name="Ohno K."/>
        </authorList>
    </citation>
    <scope>NUCLEOTIDE SEQUENCE [LARGE SCALE GENOMIC DNA]</scope>
    <source>
        <strain evidence="3 4">13CB8C</strain>
    </source>
</reference>
<evidence type="ECO:0000313" key="2">
    <source>
        <dbReference type="EMBL" id="GAB1255416.1"/>
    </source>
</evidence>
<organism evidence="3 4">
    <name type="scientific">Desulfovibrio falkowii</name>
    <dbReference type="NCBI Taxonomy" id="3136602"/>
    <lineage>
        <taxon>Bacteria</taxon>
        <taxon>Pseudomonadati</taxon>
        <taxon>Thermodesulfobacteriota</taxon>
        <taxon>Desulfovibrionia</taxon>
        <taxon>Desulfovibrionales</taxon>
        <taxon>Desulfovibrionaceae</taxon>
        <taxon>Desulfovibrio</taxon>
    </lineage>
</organism>
<dbReference type="Pfam" id="PF00990">
    <property type="entry name" value="GGDEF"/>
    <property type="match status" value="1"/>
</dbReference>
<dbReference type="Gene3D" id="3.30.70.270">
    <property type="match status" value="1"/>
</dbReference>
<dbReference type="InterPro" id="IPR029787">
    <property type="entry name" value="Nucleotide_cyclase"/>
</dbReference>